<dbReference type="PRINTS" id="PR00039">
    <property type="entry name" value="HTHLYSR"/>
</dbReference>
<keyword evidence="8" id="KW-1185">Reference proteome</keyword>
<dbReference type="EMBL" id="CABVQG010000026">
    <property type="protein sequence ID" value="VWD13199.1"/>
    <property type="molecule type" value="Genomic_DNA"/>
</dbReference>
<dbReference type="InterPro" id="IPR000847">
    <property type="entry name" value="LysR_HTH_N"/>
</dbReference>
<keyword evidence="2" id="KW-0805">Transcription regulation</keyword>
<evidence type="ECO:0000313" key="8">
    <source>
        <dbReference type="Proteomes" id="UP000494120"/>
    </source>
</evidence>
<evidence type="ECO:0000256" key="2">
    <source>
        <dbReference type="ARBA" id="ARBA00023015"/>
    </source>
</evidence>
<evidence type="ECO:0000313" key="7">
    <source>
        <dbReference type="EMBL" id="VWD13199.1"/>
    </source>
</evidence>
<name>A0A6J5IM37_9BURK</name>
<dbReference type="Proteomes" id="UP000494120">
    <property type="component" value="Unassembled WGS sequence"/>
</dbReference>
<evidence type="ECO:0000313" key="9">
    <source>
        <dbReference type="Proteomes" id="UP000494301"/>
    </source>
</evidence>
<organism evidence="6 9">
    <name type="scientific">Burkholderia aenigmatica</name>
    <dbReference type="NCBI Taxonomy" id="2015348"/>
    <lineage>
        <taxon>Bacteria</taxon>
        <taxon>Pseudomonadati</taxon>
        <taxon>Pseudomonadota</taxon>
        <taxon>Betaproteobacteria</taxon>
        <taxon>Burkholderiales</taxon>
        <taxon>Burkholderiaceae</taxon>
        <taxon>Burkholderia</taxon>
        <taxon>Burkholderia cepacia complex</taxon>
    </lineage>
</organism>
<dbReference type="GO" id="GO:0005829">
    <property type="term" value="C:cytosol"/>
    <property type="evidence" value="ECO:0007669"/>
    <property type="project" value="TreeGrafter"/>
</dbReference>
<dbReference type="SUPFAM" id="SSF46785">
    <property type="entry name" value="Winged helix' DNA-binding domain"/>
    <property type="match status" value="1"/>
</dbReference>
<dbReference type="PANTHER" id="PTHR30419">
    <property type="entry name" value="HTH-TYPE TRANSCRIPTIONAL REGULATOR YBHD"/>
    <property type="match status" value="1"/>
</dbReference>
<dbReference type="GO" id="GO:0003677">
    <property type="term" value="F:DNA binding"/>
    <property type="evidence" value="ECO:0007669"/>
    <property type="project" value="UniProtKB-KW"/>
</dbReference>
<evidence type="ECO:0000256" key="4">
    <source>
        <dbReference type="ARBA" id="ARBA00023163"/>
    </source>
</evidence>
<dbReference type="PANTHER" id="PTHR30419:SF30">
    <property type="entry name" value="LYSR FAMILY TRANSCRIPTIONAL REGULATOR"/>
    <property type="match status" value="1"/>
</dbReference>
<reference evidence="6 9" key="1">
    <citation type="submission" date="2020-04" db="EMBL/GenBank/DDBJ databases">
        <authorList>
            <person name="Depoorter E."/>
        </authorList>
    </citation>
    <scope>NUCLEOTIDE SEQUENCE [LARGE SCALE GENOMIC DNA]</scope>
    <source>
        <strain evidence="6 9">BCC0217</strain>
        <strain evidence="7 8">R-17378</strain>
    </source>
</reference>
<keyword evidence="3" id="KW-0238">DNA-binding</keyword>
<keyword evidence="4" id="KW-0804">Transcription</keyword>
<protein>
    <submittedName>
        <fullName evidence="6">LysR family transcriptional regulator</fullName>
    </submittedName>
</protein>
<evidence type="ECO:0000256" key="3">
    <source>
        <dbReference type="ARBA" id="ARBA00023125"/>
    </source>
</evidence>
<evidence type="ECO:0000313" key="6">
    <source>
        <dbReference type="EMBL" id="CAB3961420.1"/>
    </source>
</evidence>
<feature type="domain" description="HTH lysR-type" evidence="5">
    <location>
        <begin position="12"/>
        <end position="69"/>
    </location>
</feature>
<dbReference type="AlphaFoldDB" id="A0A6J5IM37"/>
<dbReference type="GO" id="GO:0003700">
    <property type="term" value="F:DNA-binding transcription factor activity"/>
    <property type="evidence" value="ECO:0007669"/>
    <property type="project" value="InterPro"/>
</dbReference>
<dbReference type="Gene3D" id="3.40.190.10">
    <property type="entry name" value="Periplasmic binding protein-like II"/>
    <property type="match status" value="2"/>
</dbReference>
<dbReference type="Pfam" id="PF00126">
    <property type="entry name" value="HTH_1"/>
    <property type="match status" value="1"/>
</dbReference>
<dbReference type="EMBL" id="CABWIL020000003">
    <property type="protein sequence ID" value="CAB3961420.1"/>
    <property type="molecule type" value="Genomic_DNA"/>
</dbReference>
<dbReference type="PROSITE" id="PS50931">
    <property type="entry name" value="HTH_LYSR"/>
    <property type="match status" value="1"/>
</dbReference>
<dbReference type="Pfam" id="PF03466">
    <property type="entry name" value="LysR_substrate"/>
    <property type="match status" value="1"/>
</dbReference>
<dbReference type="InterPro" id="IPR005119">
    <property type="entry name" value="LysR_subst-bd"/>
</dbReference>
<comment type="similarity">
    <text evidence="1">Belongs to the LysR transcriptional regulatory family.</text>
</comment>
<dbReference type="SUPFAM" id="SSF53850">
    <property type="entry name" value="Periplasmic binding protein-like II"/>
    <property type="match status" value="1"/>
</dbReference>
<dbReference type="InterPro" id="IPR036390">
    <property type="entry name" value="WH_DNA-bd_sf"/>
</dbReference>
<dbReference type="Gene3D" id="1.10.10.10">
    <property type="entry name" value="Winged helix-like DNA-binding domain superfamily/Winged helix DNA-binding domain"/>
    <property type="match status" value="1"/>
</dbReference>
<sequence length="316" mass="34927">MRITFGNIFRIMKIHQLRALVAVTTAGSIKAAARTLHVTQPAISKAIQELENEFGVPLLERKPWGVAPTPEGDALLGRAQAVVRELERASEDMAHMKGLRDGRLVIGFTPIVAVTGFAEAYAAFRRHWPNVECELRELTFNLLSEQLRNRTLDLAFVAVTGPIAESVDIKAIRTFDTAFVTRENGRFAGATSLDALRDAEWIHADASDNFPTYIRDLHAHAGLPPPRCITRCTSYALFYSLMMTNDAIFSWTRLSLAETVFGQKLTPLPLPMSPPPLQLYRLTPPGLQLTRPASDFLAHVEAAFASLPLTGNQALR</sequence>
<dbReference type="InterPro" id="IPR036388">
    <property type="entry name" value="WH-like_DNA-bd_sf"/>
</dbReference>
<gene>
    <name evidence="7" type="ORF">BLA17378_06056</name>
    <name evidence="6" type="ORF">BLA3211_01162</name>
</gene>
<evidence type="ECO:0000256" key="1">
    <source>
        <dbReference type="ARBA" id="ARBA00009437"/>
    </source>
</evidence>
<accession>A0A6J5IM37</accession>
<dbReference type="CDD" id="cd05466">
    <property type="entry name" value="PBP2_LTTR_substrate"/>
    <property type="match status" value="1"/>
</dbReference>
<dbReference type="Proteomes" id="UP000494301">
    <property type="component" value="Unassembled WGS sequence"/>
</dbReference>
<dbReference type="FunFam" id="1.10.10.10:FF:000001">
    <property type="entry name" value="LysR family transcriptional regulator"/>
    <property type="match status" value="1"/>
</dbReference>
<proteinExistence type="inferred from homology"/>
<dbReference type="InterPro" id="IPR050950">
    <property type="entry name" value="HTH-type_LysR_regulators"/>
</dbReference>
<evidence type="ECO:0000259" key="5">
    <source>
        <dbReference type="PROSITE" id="PS50931"/>
    </source>
</evidence>